<dbReference type="KEGG" id="psin:CAK95_12885"/>
<evidence type="ECO:0000256" key="2">
    <source>
        <dbReference type="ARBA" id="ARBA00022458"/>
    </source>
</evidence>
<dbReference type="PANTHER" id="PTHR30118">
    <property type="entry name" value="HTH-TYPE TRANSCRIPTIONAL REGULATOR LEUO-RELATED"/>
    <property type="match status" value="1"/>
</dbReference>
<dbReference type="RefSeq" id="WP_086088281.1">
    <property type="nucleotide sequence ID" value="NZ_CP021112.1"/>
</dbReference>
<evidence type="ECO:0000313" key="6">
    <source>
        <dbReference type="EMBL" id="ARP99877.1"/>
    </source>
</evidence>
<evidence type="ECO:0000256" key="4">
    <source>
        <dbReference type="ARBA" id="ARBA00023125"/>
    </source>
</evidence>
<dbReference type="InterPro" id="IPR005119">
    <property type="entry name" value="LysR_subst-bd"/>
</dbReference>
<dbReference type="Gene3D" id="3.40.190.10">
    <property type="entry name" value="Periplasmic binding protein-like II"/>
    <property type="match status" value="2"/>
</dbReference>
<reference evidence="6 7" key="1">
    <citation type="submission" date="2017-05" db="EMBL/GenBank/DDBJ databases">
        <title>Full genome sequence of Pseudorhodoplanes sinuspersici.</title>
        <authorList>
            <person name="Dastgheib S.M.M."/>
            <person name="Shavandi M."/>
            <person name="Tirandaz H."/>
        </authorList>
    </citation>
    <scope>NUCLEOTIDE SEQUENCE [LARGE SCALE GENOMIC DNA]</scope>
    <source>
        <strain evidence="6 7">RIPI110</strain>
    </source>
</reference>
<dbReference type="Pfam" id="PF00126">
    <property type="entry name" value="HTH_1"/>
    <property type="match status" value="1"/>
</dbReference>
<dbReference type="OrthoDB" id="528082at2"/>
<gene>
    <name evidence="6" type="ORF">CAK95_12885</name>
</gene>
<dbReference type="GO" id="GO:0003677">
    <property type="term" value="F:DNA binding"/>
    <property type="evidence" value="ECO:0007669"/>
    <property type="project" value="UniProtKB-KW"/>
</dbReference>
<protein>
    <submittedName>
        <fullName evidence="6">LysR family transcriptional regulator</fullName>
    </submittedName>
</protein>
<dbReference type="AlphaFoldDB" id="A0A1W6ZRJ6"/>
<dbReference type="Gene3D" id="1.10.10.10">
    <property type="entry name" value="Winged helix-like DNA-binding domain superfamily/Winged helix DNA-binding domain"/>
    <property type="match status" value="1"/>
</dbReference>
<dbReference type="InterPro" id="IPR050389">
    <property type="entry name" value="LysR-type_TF"/>
</dbReference>
<evidence type="ECO:0000256" key="3">
    <source>
        <dbReference type="ARBA" id="ARBA00023015"/>
    </source>
</evidence>
<dbReference type="InterPro" id="IPR037402">
    <property type="entry name" value="YidZ_PBP2"/>
</dbReference>
<keyword evidence="5" id="KW-0804">Transcription</keyword>
<dbReference type="InterPro" id="IPR036390">
    <property type="entry name" value="WH_DNA-bd_sf"/>
</dbReference>
<dbReference type="InterPro" id="IPR000847">
    <property type="entry name" value="LysR_HTH_N"/>
</dbReference>
<keyword evidence="2" id="KW-0536">Nodulation</keyword>
<name>A0A1W6ZRJ6_9HYPH</name>
<keyword evidence="7" id="KW-1185">Reference proteome</keyword>
<dbReference type="InterPro" id="IPR036388">
    <property type="entry name" value="WH-like_DNA-bd_sf"/>
</dbReference>
<evidence type="ECO:0000313" key="7">
    <source>
        <dbReference type="Proteomes" id="UP000194137"/>
    </source>
</evidence>
<dbReference type="GO" id="GO:0003700">
    <property type="term" value="F:DNA-binding transcription factor activity"/>
    <property type="evidence" value="ECO:0007669"/>
    <property type="project" value="InterPro"/>
</dbReference>
<organism evidence="6 7">
    <name type="scientific">Pseudorhodoplanes sinuspersici</name>
    <dbReference type="NCBI Taxonomy" id="1235591"/>
    <lineage>
        <taxon>Bacteria</taxon>
        <taxon>Pseudomonadati</taxon>
        <taxon>Pseudomonadota</taxon>
        <taxon>Alphaproteobacteria</taxon>
        <taxon>Hyphomicrobiales</taxon>
        <taxon>Pseudorhodoplanes</taxon>
    </lineage>
</organism>
<proteinExistence type="inferred from homology"/>
<evidence type="ECO:0000256" key="5">
    <source>
        <dbReference type="ARBA" id="ARBA00023163"/>
    </source>
</evidence>
<evidence type="ECO:0000256" key="1">
    <source>
        <dbReference type="ARBA" id="ARBA00009437"/>
    </source>
</evidence>
<dbReference type="SUPFAM" id="SSF46785">
    <property type="entry name" value="Winged helix' DNA-binding domain"/>
    <property type="match status" value="1"/>
</dbReference>
<dbReference type="PROSITE" id="PS50931">
    <property type="entry name" value="HTH_LYSR"/>
    <property type="match status" value="1"/>
</dbReference>
<keyword evidence="4" id="KW-0238">DNA-binding</keyword>
<keyword evidence="3" id="KW-0805">Transcription regulation</keyword>
<dbReference type="Proteomes" id="UP000194137">
    <property type="component" value="Chromosome"/>
</dbReference>
<dbReference type="SUPFAM" id="SSF53850">
    <property type="entry name" value="Periplasmic binding protein-like II"/>
    <property type="match status" value="1"/>
</dbReference>
<accession>A0A1W6ZRJ6</accession>
<dbReference type="Pfam" id="PF03466">
    <property type="entry name" value="LysR_substrate"/>
    <property type="match status" value="1"/>
</dbReference>
<dbReference type="EMBL" id="CP021112">
    <property type="protein sequence ID" value="ARP99877.1"/>
    <property type="molecule type" value="Genomic_DNA"/>
</dbReference>
<sequence length="327" mass="35780">MLNETNLSRTDLNLLVLFQAVMNEGHVGRAAQKLNLTASAVSHGLGRLRLLLNDPLFLRTPKGVVPTERATQLAAPIADILARVSQVVSTAEPFDPAISRRTFTIGAPDAVMAVVLPPLLKALRFAAPHVDVRMRQLLPPHGSRTSEDAWSPALAELDARTIDIAIAPVKDIPARFVGQSLYEENFIVVSRTGHPYAKSPSLEKFCEMQHLLVSLTGDSRGFVDDLLVQRGAARRVVLTVPNFMLALAILAETDFIAAMPRRLAEIHAKQFGLTCTEAPMPLRSDPLRAVASKASLTDAGVAWLFGLLRNMLPARRPMRMQKRRTNA</sequence>
<comment type="similarity">
    <text evidence="1">Belongs to the LysR transcriptional regulatory family.</text>
</comment>
<dbReference type="PANTHER" id="PTHR30118:SF15">
    <property type="entry name" value="TRANSCRIPTIONAL REGULATORY PROTEIN"/>
    <property type="match status" value="1"/>
</dbReference>
<dbReference type="CDD" id="cd08417">
    <property type="entry name" value="PBP2_Nitroaromatics_like"/>
    <property type="match status" value="1"/>
</dbReference>